<accession>W2K020</accession>
<organism evidence="1">
    <name type="scientific">Phytophthora nicotianae</name>
    <name type="common">Potato buckeye rot agent</name>
    <name type="synonym">Phytophthora parasitica</name>
    <dbReference type="NCBI Taxonomy" id="4792"/>
    <lineage>
        <taxon>Eukaryota</taxon>
        <taxon>Sar</taxon>
        <taxon>Stramenopiles</taxon>
        <taxon>Oomycota</taxon>
        <taxon>Peronosporomycetes</taxon>
        <taxon>Peronosporales</taxon>
        <taxon>Peronosporaceae</taxon>
        <taxon>Phytophthora</taxon>
    </lineage>
</organism>
<evidence type="ECO:0000313" key="1">
    <source>
        <dbReference type="EMBL" id="ETL78483.1"/>
    </source>
</evidence>
<dbReference type="OrthoDB" id="78603at2759"/>
<gene>
    <name evidence="1" type="ORF">L917_20719</name>
</gene>
<dbReference type="Proteomes" id="UP000054423">
    <property type="component" value="Unassembled WGS sequence"/>
</dbReference>
<dbReference type="AlphaFoldDB" id="W2K020"/>
<reference evidence="1" key="1">
    <citation type="submission" date="2013-11" db="EMBL/GenBank/DDBJ databases">
        <title>The Genome Sequence of Phytophthora parasitica CHvinca01.</title>
        <authorList>
            <consortium name="The Broad Institute Genomics Platform"/>
            <person name="Russ C."/>
            <person name="Tyler B."/>
            <person name="Panabieres F."/>
            <person name="Shan W."/>
            <person name="Tripathy S."/>
            <person name="Grunwald N."/>
            <person name="Machado M."/>
            <person name="Johnson C.S."/>
            <person name="Arredondo F."/>
            <person name="Hong C."/>
            <person name="Coffey M."/>
            <person name="Young S.K."/>
            <person name="Zeng Q."/>
            <person name="Gargeya S."/>
            <person name="Fitzgerald M."/>
            <person name="Abouelleil A."/>
            <person name="Alvarado L."/>
            <person name="Chapman S.B."/>
            <person name="Gainer-Dewar J."/>
            <person name="Goldberg J."/>
            <person name="Griggs A."/>
            <person name="Gujja S."/>
            <person name="Hansen M."/>
            <person name="Howarth C."/>
            <person name="Imamovic A."/>
            <person name="Ireland A."/>
            <person name="Larimer J."/>
            <person name="McCowan C."/>
            <person name="Murphy C."/>
            <person name="Pearson M."/>
            <person name="Poon T.W."/>
            <person name="Priest M."/>
            <person name="Roberts A."/>
            <person name="Saif S."/>
            <person name="Shea T."/>
            <person name="Sykes S."/>
            <person name="Wortman J."/>
            <person name="Nusbaum C."/>
            <person name="Birren B."/>
        </authorList>
    </citation>
    <scope>NUCLEOTIDE SEQUENCE [LARGE SCALE GENOMIC DNA]</scope>
    <source>
        <strain evidence="1">CHvinca01</strain>
    </source>
</reference>
<sequence>MALPYSAVGIVFHKSKANQDGNGPKDPRHVYANPLAPWSCCITALGLYWAFCPRQGPGPLLPGSLLQNRFRKTFARAIGQQDNQTESVLPLRVSW</sequence>
<name>W2K020_PHYNI</name>
<proteinExistence type="predicted"/>
<dbReference type="EMBL" id="KI683279">
    <property type="protein sequence ID" value="ETL78483.1"/>
    <property type="molecule type" value="Genomic_DNA"/>
</dbReference>
<protein>
    <submittedName>
        <fullName evidence="1">Uncharacterized protein</fullName>
    </submittedName>
</protein>